<evidence type="ECO:0000313" key="1">
    <source>
        <dbReference type="EMBL" id="KXV00618.1"/>
    </source>
</evidence>
<dbReference type="EMBL" id="LHZB01000115">
    <property type="protein sequence ID" value="KXV00618.1"/>
    <property type="molecule type" value="Genomic_DNA"/>
</dbReference>
<organism evidence="1 2">
    <name type="scientific">Gluconobacter potus</name>
    <dbReference type="NCBI Taxonomy" id="2724927"/>
    <lineage>
        <taxon>Bacteria</taxon>
        <taxon>Pseudomonadati</taxon>
        <taxon>Pseudomonadota</taxon>
        <taxon>Alphaproteobacteria</taxon>
        <taxon>Acetobacterales</taxon>
        <taxon>Acetobacteraceae</taxon>
        <taxon>Gluconobacter</taxon>
    </lineage>
</organism>
<sequence length="59" mass="6689">MIPKKDAALLEEGQELLGRMKEAGFALALVVAGNEQNFRNGVQGRRMRGRNSFLWWNRG</sequence>
<dbReference type="AlphaFoldDB" id="A0A149QTG8"/>
<proteinExistence type="predicted"/>
<dbReference type="PATRIC" id="fig|442.7.peg.627"/>
<gene>
    <name evidence="1" type="ORF">AD929_09825</name>
</gene>
<reference evidence="1 2" key="1">
    <citation type="submission" date="2015-06" db="EMBL/GenBank/DDBJ databases">
        <title>Improved classification and identification of acetic acid bacteria using matrix-assisted laser desorption/ionization time-of-flight mass spectrometry; Gluconobacter nephelii and Gluconobacter uchimurae are later heterotypic synonyms of Gluconobacter japonicus and Gluconobacter oxydans, respectively.</title>
        <authorList>
            <person name="Li L."/>
            <person name="Cleenwerck I."/>
            <person name="De Vuyst L."/>
            <person name="Vandamme P."/>
        </authorList>
    </citation>
    <scope>NUCLEOTIDE SEQUENCE [LARGE SCALE GENOMIC DNA]</scope>
    <source>
        <strain evidence="1 2">LMG 1764</strain>
    </source>
</reference>
<protein>
    <submittedName>
        <fullName evidence="1">Uncharacterized protein</fullName>
    </submittedName>
</protein>
<comment type="caution">
    <text evidence="1">The sequence shown here is derived from an EMBL/GenBank/DDBJ whole genome shotgun (WGS) entry which is preliminary data.</text>
</comment>
<evidence type="ECO:0000313" key="2">
    <source>
        <dbReference type="Proteomes" id="UP000075573"/>
    </source>
</evidence>
<dbReference type="Proteomes" id="UP000075573">
    <property type="component" value="Unassembled WGS sequence"/>
</dbReference>
<name>A0A149QTG8_9PROT</name>
<accession>A0A149QTG8</accession>